<dbReference type="HOGENOM" id="CLU_948772_0_0_10"/>
<dbReference type="CDD" id="cd07016">
    <property type="entry name" value="S14_ClpP_1"/>
    <property type="match status" value="1"/>
</dbReference>
<dbReference type="Proteomes" id="UP000005819">
    <property type="component" value="Unassembled WGS sequence"/>
</dbReference>
<dbReference type="EMBL" id="ABFK02000020">
    <property type="protein sequence ID" value="EDS02628.1"/>
    <property type="molecule type" value="Genomic_DNA"/>
</dbReference>
<dbReference type="PANTHER" id="PTHR10381:SF11">
    <property type="entry name" value="ATP-DEPENDENT CLP PROTEASE PROTEOLYTIC SUBUNIT, MITOCHONDRIAL"/>
    <property type="match status" value="1"/>
</dbReference>
<dbReference type="InterPro" id="IPR029045">
    <property type="entry name" value="ClpP/crotonase-like_dom_sf"/>
</dbReference>
<keyword evidence="5" id="KW-1185">Reference proteome</keyword>
<name>B0MY38_9BACT</name>
<dbReference type="eggNOG" id="COG0740">
    <property type="taxonomic scope" value="Bacteria"/>
</dbReference>
<dbReference type="PRINTS" id="PR00127">
    <property type="entry name" value="CLPPROTEASEP"/>
</dbReference>
<dbReference type="AlphaFoldDB" id="B0MY38"/>
<organism evidence="4 5">
    <name type="scientific">Alistipes putredinis DSM 17216</name>
    <dbReference type="NCBI Taxonomy" id="445970"/>
    <lineage>
        <taxon>Bacteria</taxon>
        <taxon>Pseudomonadati</taxon>
        <taxon>Bacteroidota</taxon>
        <taxon>Bacteroidia</taxon>
        <taxon>Bacteroidales</taxon>
        <taxon>Rikenellaceae</taxon>
        <taxon>Alistipes</taxon>
    </lineage>
</organism>
<dbReference type="GO" id="GO:0006515">
    <property type="term" value="P:protein quality control for misfolded or incompletely synthesized proteins"/>
    <property type="evidence" value="ECO:0007669"/>
    <property type="project" value="TreeGrafter"/>
</dbReference>
<dbReference type="PANTHER" id="PTHR10381">
    <property type="entry name" value="ATP-DEPENDENT CLP PROTEASE PROTEOLYTIC SUBUNIT"/>
    <property type="match status" value="1"/>
</dbReference>
<accession>B0MY38</accession>
<dbReference type="GO" id="GO:0051117">
    <property type="term" value="F:ATPase binding"/>
    <property type="evidence" value="ECO:0007669"/>
    <property type="project" value="TreeGrafter"/>
</dbReference>
<sequence length="335" mass="36468">MHSSKIRPTLLPERGRRETATIPPTANPIPNAGERAGKKQLSMQSDIQITNRNDTCFVDIEGVIGVPEEWQFDQPSSRVATYEKFRDSLDRLREIDAPEIVVNIRSTGGDVNDALLIYEALSSLDGHIVTRCYGYTASAATVIAQAASEGCREISAHALYLIHNSICTAEGNAEELATRIDLLRKTDARLAEVYAARSGRTPEEFTLLMAENNGSGRWLSPQEALAAGLVDRIIEPAATEKTPAAQATPAGQWRKLLGKLGLVRPADALPPDRNILHFGDPEKGSGPRTSELALHEGQQFAAPTRTLPREDPSIGETTPSANQRAYAEDAKQLIR</sequence>
<evidence type="ECO:0000256" key="2">
    <source>
        <dbReference type="RuleBase" id="RU003567"/>
    </source>
</evidence>
<feature type="compositionally biased region" description="Basic and acidic residues" evidence="3">
    <location>
        <begin position="326"/>
        <end position="335"/>
    </location>
</feature>
<feature type="region of interest" description="Disordered" evidence="3">
    <location>
        <begin position="273"/>
        <end position="335"/>
    </location>
</feature>
<dbReference type="GO" id="GO:0004176">
    <property type="term" value="F:ATP-dependent peptidase activity"/>
    <property type="evidence" value="ECO:0007669"/>
    <property type="project" value="InterPro"/>
</dbReference>
<dbReference type="GO" id="GO:0004252">
    <property type="term" value="F:serine-type endopeptidase activity"/>
    <property type="evidence" value="ECO:0007669"/>
    <property type="project" value="InterPro"/>
</dbReference>
<dbReference type="Pfam" id="PF00574">
    <property type="entry name" value="CLP_protease"/>
    <property type="match status" value="1"/>
</dbReference>
<dbReference type="GO" id="GO:0009368">
    <property type="term" value="C:endopeptidase Clp complex"/>
    <property type="evidence" value="ECO:0007669"/>
    <property type="project" value="TreeGrafter"/>
</dbReference>
<comment type="similarity">
    <text evidence="1 2">Belongs to the peptidase S14 family.</text>
</comment>
<feature type="compositionally biased region" description="Low complexity" evidence="3">
    <location>
        <begin position="20"/>
        <end position="32"/>
    </location>
</feature>
<proteinExistence type="inferred from homology"/>
<reference evidence="4" key="1">
    <citation type="submission" date="2007-10" db="EMBL/GenBank/DDBJ databases">
        <authorList>
            <person name="Fulton L."/>
            <person name="Clifton S."/>
            <person name="Fulton B."/>
            <person name="Xu J."/>
            <person name="Minx P."/>
            <person name="Pepin K.H."/>
            <person name="Johnson M."/>
            <person name="Thiruvilangam P."/>
            <person name="Bhonagiri V."/>
            <person name="Nash W.E."/>
            <person name="Mardis E.R."/>
            <person name="Wilson R.K."/>
        </authorList>
    </citation>
    <scope>NUCLEOTIDE SEQUENCE [LARGE SCALE GENOMIC DNA]</scope>
    <source>
        <strain evidence="4">DSM 17216</strain>
    </source>
</reference>
<dbReference type="InterPro" id="IPR001907">
    <property type="entry name" value="ClpP"/>
</dbReference>
<evidence type="ECO:0000256" key="1">
    <source>
        <dbReference type="ARBA" id="ARBA00007039"/>
    </source>
</evidence>
<evidence type="ECO:0000256" key="3">
    <source>
        <dbReference type="SAM" id="MobiDB-lite"/>
    </source>
</evidence>
<keyword evidence="4" id="KW-0378">Hydrolase</keyword>
<dbReference type="SUPFAM" id="SSF52096">
    <property type="entry name" value="ClpP/crotonase"/>
    <property type="match status" value="1"/>
</dbReference>
<feature type="region of interest" description="Disordered" evidence="3">
    <location>
        <begin position="1"/>
        <end position="36"/>
    </location>
</feature>
<reference evidence="4" key="2">
    <citation type="submission" date="2013-09" db="EMBL/GenBank/DDBJ databases">
        <title>Draft genome sequence of Alistipes putredinis (DSM 17216).</title>
        <authorList>
            <person name="Sudarsanam P."/>
            <person name="Ley R."/>
            <person name="Guruge J."/>
            <person name="Turnbaugh P.J."/>
            <person name="Mahowald M."/>
            <person name="Liep D."/>
            <person name="Gordon J."/>
        </authorList>
    </citation>
    <scope>NUCLEOTIDE SEQUENCE</scope>
    <source>
        <strain evidence="4">DSM 17216</strain>
    </source>
</reference>
<evidence type="ECO:0000313" key="4">
    <source>
        <dbReference type="EMBL" id="EDS02628.1"/>
    </source>
</evidence>
<gene>
    <name evidence="4" type="primary">clpP</name>
    <name evidence="4" type="ORF">ALIPUT_02158</name>
</gene>
<dbReference type="Gene3D" id="3.90.226.10">
    <property type="entry name" value="2-enoyl-CoA Hydratase, Chain A, domain 1"/>
    <property type="match status" value="1"/>
</dbReference>
<evidence type="ECO:0000313" key="5">
    <source>
        <dbReference type="Proteomes" id="UP000005819"/>
    </source>
</evidence>
<dbReference type="InterPro" id="IPR023562">
    <property type="entry name" value="ClpP/TepA"/>
</dbReference>
<protein>
    <recommendedName>
        <fullName evidence="2">ATP-dependent Clp protease proteolytic subunit</fullName>
    </recommendedName>
</protein>
<comment type="caution">
    <text evidence="4">The sequence shown here is derived from an EMBL/GenBank/DDBJ whole genome shotgun (WGS) entry which is preliminary data.</text>
</comment>